<keyword evidence="2" id="KW-1185">Reference proteome</keyword>
<protein>
    <recommendedName>
        <fullName evidence="3">DUF4325 domain-containing protein</fullName>
    </recommendedName>
</protein>
<organism evidence="1 2">
    <name type="scientific">Hufsiella arboris</name>
    <dbReference type="NCBI Taxonomy" id="2695275"/>
    <lineage>
        <taxon>Bacteria</taxon>
        <taxon>Pseudomonadati</taxon>
        <taxon>Bacteroidota</taxon>
        <taxon>Sphingobacteriia</taxon>
        <taxon>Sphingobacteriales</taxon>
        <taxon>Sphingobacteriaceae</taxon>
        <taxon>Hufsiella</taxon>
    </lineage>
</organism>
<accession>A0A7K1Y7G0</accession>
<evidence type="ECO:0008006" key="3">
    <source>
        <dbReference type="Google" id="ProtNLM"/>
    </source>
</evidence>
<dbReference type="RefSeq" id="WP_160843519.1">
    <property type="nucleotide sequence ID" value="NZ_WVHT01000002.1"/>
</dbReference>
<name>A0A7K1Y7G0_9SPHI</name>
<proteinExistence type="predicted"/>
<dbReference type="Proteomes" id="UP000466586">
    <property type="component" value="Unassembled WGS sequence"/>
</dbReference>
<gene>
    <name evidence="1" type="ORF">GS399_05100</name>
</gene>
<evidence type="ECO:0000313" key="1">
    <source>
        <dbReference type="EMBL" id="MXV50341.1"/>
    </source>
</evidence>
<evidence type="ECO:0000313" key="2">
    <source>
        <dbReference type="Proteomes" id="UP000466586"/>
    </source>
</evidence>
<sequence length="116" mass="13256">MTSEIKIVSFLPATLDTRESASRLTNLIKEELGTSKKIELDFQSVLFMSRSFADQFHKEVSRLENIDLVINNADFGIVEMLNSVAKTQTQRNPVNTNYKVLSFDNLSKLTDFSYAW</sequence>
<dbReference type="EMBL" id="WVHT01000002">
    <property type="protein sequence ID" value="MXV50341.1"/>
    <property type="molecule type" value="Genomic_DNA"/>
</dbReference>
<reference evidence="1 2" key="1">
    <citation type="submission" date="2019-11" db="EMBL/GenBank/DDBJ databases">
        <title>Pedobacter sp. HMF7647 Genome sequencing and assembly.</title>
        <authorList>
            <person name="Kang H."/>
            <person name="Kim H."/>
            <person name="Joh K."/>
        </authorList>
    </citation>
    <scope>NUCLEOTIDE SEQUENCE [LARGE SCALE GENOMIC DNA]</scope>
    <source>
        <strain evidence="1 2">HMF7647</strain>
    </source>
</reference>
<dbReference type="AlphaFoldDB" id="A0A7K1Y7G0"/>
<comment type="caution">
    <text evidence="1">The sequence shown here is derived from an EMBL/GenBank/DDBJ whole genome shotgun (WGS) entry which is preliminary data.</text>
</comment>